<evidence type="ECO:0000313" key="2">
    <source>
        <dbReference type="WBParaSite" id="ALUE_0000276801-mRNA-1"/>
    </source>
</evidence>
<dbReference type="Proteomes" id="UP000036681">
    <property type="component" value="Unplaced"/>
</dbReference>
<accession>A0A0M3HMK7</accession>
<name>A0A0M3HMK7_ASCLU</name>
<sequence>MTGLRRFVGNVLCADMEASGAFPQRSFSPQLLLIITTKLTFRLASFGCHEERSARRQTKQSHACERKNCLQIIRGHQP</sequence>
<reference evidence="2" key="1">
    <citation type="submission" date="2017-02" db="UniProtKB">
        <authorList>
            <consortium name="WormBaseParasite"/>
        </authorList>
    </citation>
    <scope>IDENTIFICATION</scope>
</reference>
<evidence type="ECO:0000313" key="1">
    <source>
        <dbReference type="Proteomes" id="UP000036681"/>
    </source>
</evidence>
<proteinExistence type="predicted"/>
<dbReference type="AlphaFoldDB" id="A0A0M3HMK7"/>
<organism evidence="1 2">
    <name type="scientific">Ascaris lumbricoides</name>
    <name type="common">Giant roundworm</name>
    <dbReference type="NCBI Taxonomy" id="6252"/>
    <lineage>
        <taxon>Eukaryota</taxon>
        <taxon>Metazoa</taxon>
        <taxon>Ecdysozoa</taxon>
        <taxon>Nematoda</taxon>
        <taxon>Chromadorea</taxon>
        <taxon>Rhabditida</taxon>
        <taxon>Spirurina</taxon>
        <taxon>Ascaridomorpha</taxon>
        <taxon>Ascaridoidea</taxon>
        <taxon>Ascarididae</taxon>
        <taxon>Ascaris</taxon>
    </lineage>
</organism>
<dbReference type="WBParaSite" id="ALUE_0000276801-mRNA-1">
    <property type="protein sequence ID" value="ALUE_0000276801-mRNA-1"/>
    <property type="gene ID" value="ALUE_0000276801"/>
</dbReference>
<keyword evidence="1" id="KW-1185">Reference proteome</keyword>
<protein>
    <submittedName>
        <fullName evidence="2">Uncharacterized protein</fullName>
    </submittedName>
</protein>